<dbReference type="Proteomes" id="UP000294796">
    <property type="component" value="Unassembled WGS sequence"/>
</dbReference>
<protein>
    <submittedName>
        <fullName evidence="2">LapA family protein</fullName>
    </submittedName>
</protein>
<dbReference type="EMBL" id="SMTF01000003">
    <property type="protein sequence ID" value="TDK26315.1"/>
    <property type="molecule type" value="Genomic_DNA"/>
</dbReference>
<feature type="transmembrane region" description="Helical" evidence="1">
    <location>
        <begin position="6"/>
        <end position="23"/>
    </location>
</feature>
<keyword evidence="1" id="KW-0812">Transmembrane</keyword>
<proteinExistence type="predicted"/>
<evidence type="ECO:0000313" key="2">
    <source>
        <dbReference type="EMBL" id="TDK26315.1"/>
    </source>
</evidence>
<reference evidence="2 3" key="1">
    <citation type="submission" date="2019-03" db="EMBL/GenBank/DDBJ databases">
        <title>Luteimonas zhaokaii sp.nov., isolated from the rectal contents of Plateau pika in Yushu, Qinghai Province, China.</title>
        <authorList>
            <person name="Zhang G."/>
        </authorList>
    </citation>
    <scope>NUCLEOTIDE SEQUENCE [LARGE SCALE GENOMIC DNA]</scope>
    <source>
        <strain evidence="2 3">B9</strain>
    </source>
</reference>
<sequence>MIEIVVSVVTGALISWLASWRYYKRAGDALKSEADKLRTLTERIVLSMEDDAGLVKPHGHGVGRCLSGENVADASAAQTGRTCKTDFMMEPVSDK</sequence>
<gene>
    <name evidence="2" type="ORF">E2F46_06940</name>
</gene>
<evidence type="ECO:0000313" key="3">
    <source>
        <dbReference type="Proteomes" id="UP000294796"/>
    </source>
</evidence>
<organism evidence="2 3">
    <name type="scientific">Luteimonas aestuarii</name>
    <dbReference type="NCBI Taxonomy" id="453837"/>
    <lineage>
        <taxon>Bacteria</taxon>
        <taxon>Pseudomonadati</taxon>
        <taxon>Pseudomonadota</taxon>
        <taxon>Gammaproteobacteria</taxon>
        <taxon>Lysobacterales</taxon>
        <taxon>Lysobacteraceae</taxon>
        <taxon>Luteimonas</taxon>
    </lineage>
</organism>
<accession>A0A4R5TYM1</accession>
<keyword evidence="3" id="KW-1185">Reference proteome</keyword>
<dbReference type="AlphaFoldDB" id="A0A4R5TYM1"/>
<name>A0A4R5TYM1_9GAMM</name>
<dbReference type="RefSeq" id="WP_133321334.1">
    <property type="nucleotide sequence ID" value="NZ_SMTF01000003.1"/>
</dbReference>
<keyword evidence="1" id="KW-0472">Membrane</keyword>
<evidence type="ECO:0000256" key="1">
    <source>
        <dbReference type="SAM" id="Phobius"/>
    </source>
</evidence>
<dbReference type="OrthoDB" id="9990622at2"/>
<keyword evidence="1" id="KW-1133">Transmembrane helix</keyword>
<comment type="caution">
    <text evidence="2">The sequence shown here is derived from an EMBL/GenBank/DDBJ whole genome shotgun (WGS) entry which is preliminary data.</text>
</comment>